<dbReference type="SUPFAM" id="SSF57997">
    <property type="entry name" value="Tropomyosin"/>
    <property type="match status" value="1"/>
</dbReference>
<feature type="compositionally biased region" description="Polar residues" evidence="2">
    <location>
        <begin position="925"/>
        <end position="941"/>
    </location>
</feature>
<evidence type="ECO:0000256" key="1">
    <source>
        <dbReference type="SAM" id="Coils"/>
    </source>
</evidence>
<sequence length="966" mass="109549">MTIPLLLKIKQGQLLPLFVKSSDTNVQFQNKEYKFAAIYENDISESILDRLTGQSCALVLMGPTGSGKTTTLRSILDHQMNKDGETYFTACEVSENRSFADIVDNCKRKRYVSSLPMDKQLKKTKLAQSAMEKVFSERKTSSTVSNATSSRSCLIVTLYNDKKTVTIVDMMGNEKYDAANSTSNVFANSNVSSITQLLLTRTTRTRSSNLVTNLIFQKLSLSKMKFILHLDECGNAELIKSSLCNIVDVVKDFRVEPSRSVARPSLATKNVPNYARPTVSSLSPRKKSVAKSIRITKPKLNVFTPLTKRPSLARSATETPCVRKKPTNRTMENLYQVELKSLKDQNAQLTQKNMELLSLAHEAKETTAKSISELKEHLSAFRAQELLSLKESLAGVKNGFLALESDHSSMVAEMLSKEREIDTFKASKVEAEDQIQKLKEIQSANQSEIEYSKQETLTLQGNIEQLEKEVSTLKVQVDDFHKRIGSLTDDVSTRDESIKSLERDMESRQKKITEFEHSIAIHRDEIESLESTITSLNEQLEKLNSTSESMKKQVDTLEEQLATLKNQIASFEGQMSSEKEQISLQEQKISSLHAELLQKEQTLKDSVAEKQKLQEVHQEELDKKIQESQILQQQLELQSAALDKSQNAIQQQKSQIEILESENSKTSTENSEAKISLQAKEEALTILTSENADLQEKLNTQTRRIEAADAQYKKDREVHSSKLQSTQKNLEKVIAEKEELTKKHNDLISYNKYIVEKYSSALDKNDVLNKEEQGKFESTIKELQAKLKSQKDEHQKIVHDLTVQVESQEMEMSELEKYKAKCTNLENTARAVRDESIEQIAFYETEIAQLKSEIDSFRSLEVTNGQLQAELDSFRHVKLSNLELTNTVDRFKTPSPQKLPFNPSSDIFEDDHQPNKDYLKALRQSMKSSPKNVLRDSNTLSSEKKKLKRKALSYISSVKSPKVVSR</sequence>
<evidence type="ECO:0000313" key="4">
    <source>
        <dbReference type="Proteomes" id="UP000182259"/>
    </source>
</evidence>
<feature type="region of interest" description="Disordered" evidence="2">
    <location>
        <begin position="925"/>
        <end position="945"/>
    </location>
</feature>
<dbReference type="AlphaFoldDB" id="A0A1L0BTV8"/>
<dbReference type="InterPro" id="IPR027417">
    <property type="entry name" value="P-loop_NTPase"/>
</dbReference>
<feature type="coiled-coil region" evidence="1">
    <location>
        <begin position="414"/>
        <end position="743"/>
    </location>
</feature>
<feature type="coiled-coil region" evidence="1">
    <location>
        <begin position="332"/>
        <end position="366"/>
    </location>
</feature>
<feature type="coiled-coil region" evidence="1">
    <location>
        <begin position="773"/>
        <end position="860"/>
    </location>
</feature>
<keyword evidence="1" id="KW-0175">Coiled coil</keyword>
<dbReference type="Gene3D" id="3.40.50.300">
    <property type="entry name" value="P-loop containing nucleotide triphosphate hydrolases"/>
    <property type="match status" value="1"/>
</dbReference>
<dbReference type="Gene3D" id="1.10.287.1490">
    <property type="match status" value="1"/>
</dbReference>
<reference evidence="4" key="1">
    <citation type="submission" date="2016-10" db="EMBL/GenBank/DDBJ databases">
        <authorList>
            <person name="Geijer C."/>
            <person name="Jareborg N."/>
            <person name="Dainat J."/>
        </authorList>
    </citation>
    <scope>NUCLEOTIDE SEQUENCE [LARGE SCALE GENOMIC DNA]</scope>
    <source>
        <strain evidence="4">PYCC 4715</strain>
    </source>
</reference>
<dbReference type="Proteomes" id="UP000182259">
    <property type="component" value="Chromosome IV"/>
</dbReference>
<evidence type="ECO:0000256" key="2">
    <source>
        <dbReference type="SAM" id="MobiDB-lite"/>
    </source>
</evidence>
<accession>A0A1L0BTV8</accession>
<dbReference type="SUPFAM" id="SSF52540">
    <property type="entry name" value="P-loop containing nucleoside triphosphate hydrolases"/>
    <property type="match status" value="1"/>
</dbReference>
<evidence type="ECO:0000313" key="3">
    <source>
        <dbReference type="EMBL" id="SGZ54791.1"/>
    </source>
</evidence>
<gene>
    <name evidence="3" type="ORF">SAMEA4029009_CIC11G00000004204</name>
</gene>
<protein>
    <submittedName>
        <fullName evidence="3">CIC11C00000004204</fullName>
    </submittedName>
</protein>
<proteinExistence type="predicted"/>
<dbReference type="EMBL" id="LT635767">
    <property type="protein sequence ID" value="SGZ54791.1"/>
    <property type="molecule type" value="Genomic_DNA"/>
</dbReference>
<organism evidence="3 4">
    <name type="scientific">Sungouiella intermedia</name>
    <dbReference type="NCBI Taxonomy" id="45354"/>
    <lineage>
        <taxon>Eukaryota</taxon>
        <taxon>Fungi</taxon>
        <taxon>Dikarya</taxon>
        <taxon>Ascomycota</taxon>
        <taxon>Saccharomycotina</taxon>
        <taxon>Pichiomycetes</taxon>
        <taxon>Metschnikowiaceae</taxon>
        <taxon>Sungouiella</taxon>
    </lineage>
</organism>
<feature type="region of interest" description="Disordered" evidence="2">
    <location>
        <begin position="891"/>
        <end position="913"/>
    </location>
</feature>
<name>A0A1L0BTV8_9ASCO</name>